<evidence type="ECO:0000256" key="1">
    <source>
        <dbReference type="SAM" id="MobiDB-lite"/>
    </source>
</evidence>
<dbReference type="AlphaFoldDB" id="A0AAD4N713"/>
<dbReference type="EMBL" id="JAKKPZ010000015">
    <property type="protein sequence ID" value="KAI1713498.1"/>
    <property type="molecule type" value="Genomic_DNA"/>
</dbReference>
<keyword evidence="2" id="KW-1133">Transmembrane helix</keyword>
<feature type="transmembrane region" description="Helical" evidence="2">
    <location>
        <begin position="86"/>
        <end position="103"/>
    </location>
</feature>
<keyword evidence="2" id="KW-0472">Membrane</keyword>
<protein>
    <submittedName>
        <fullName evidence="3">Uncharacterized protein</fullName>
    </submittedName>
</protein>
<feature type="compositionally biased region" description="Polar residues" evidence="1">
    <location>
        <begin position="294"/>
        <end position="303"/>
    </location>
</feature>
<name>A0AAD4N713_9BILA</name>
<feature type="transmembrane region" description="Helical" evidence="2">
    <location>
        <begin position="212"/>
        <end position="230"/>
    </location>
</feature>
<sequence length="303" mass="34987">MGYIWDCRRLLPPYYKYAIFFFCGIELTYSAFLMAINQKFWELSEKIFPSAFKMFDDTVLKGEPEDFSWDTTALLQLNMYQNKLKYMWVISTLVVLFSMVCIVPQFCSFEEGDEEVTYCVKKPAIGYVLAPMLILLVAVMGAILTWQWATCESDTQLFQTLFRQSQKEEAFLSELEQKLNCILDDDKEVESTWECDNTVDRSILNSRWLNPLFFSFFLIHAFLILGFSLINREFGKRNRSQSISSRNHHNCNIRVAQPSEGTEDNGSEALIIHNSNNNSSGGTTARTTPFKYTLQRSSSPSMS</sequence>
<dbReference type="Proteomes" id="UP001201812">
    <property type="component" value="Unassembled WGS sequence"/>
</dbReference>
<comment type="caution">
    <text evidence="3">The sequence shown here is derived from an EMBL/GenBank/DDBJ whole genome shotgun (WGS) entry which is preliminary data.</text>
</comment>
<evidence type="ECO:0000313" key="4">
    <source>
        <dbReference type="Proteomes" id="UP001201812"/>
    </source>
</evidence>
<keyword evidence="4" id="KW-1185">Reference proteome</keyword>
<proteinExistence type="predicted"/>
<accession>A0AAD4N713</accession>
<feature type="transmembrane region" description="Helical" evidence="2">
    <location>
        <begin position="124"/>
        <end position="149"/>
    </location>
</feature>
<organism evidence="3 4">
    <name type="scientific">Ditylenchus destructor</name>
    <dbReference type="NCBI Taxonomy" id="166010"/>
    <lineage>
        <taxon>Eukaryota</taxon>
        <taxon>Metazoa</taxon>
        <taxon>Ecdysozoa</taxon>
        <taxon>Nematoda</taxon>
        <taxon>Chromadorea</taxon>
        <taxon>Rhabditida</taxon>
        <taxon>Tylenchina</taxon>
        <taxon>Tylenchomorpha</taxon>
        <taxon>Sphaerularioidea</taxon>
        <taxon>Anguinidae</taxon>
        <taxon>Anguininae</taxon>
        <taxon>Ditylenchus</taxon>
    </lineage>
</organism>
<evidence type="ECO:0000256" key="2">
    <source>
        <dbReference type="SAM" id="Phobius"/>
    </source>
</evidence>
<keyword evidence="2" id="KW-0812">Transmembrane</keyword>
<evidence type="ECO:0000313" key="3">
    <source>
        <dbReference type="EMBL" id="KAI1713498.1"/>
    </source>
</evidence>
<gene>
    <name evidence="3" type="ORF">DdX_09013</name>
</gene>
<feature type="region of interest" description="Disordered" evidence="1">
    <location>
        <begin position="271"/>
        <end position="303"/>
    </location>
</feature>
<feature type="transmembrane region" description="Helical" evidence="2">
    <location>
        <begin position="17"/>
        <end position="36"/>
    </location>
</feature>
<reference evidence="3" key="1">
    <citation type="submission" date="2022-01" db="EMBL/GenBank/DDBJ databases">
        <title>Genome Sequence Resource for Two Populations of Ditylenchus destructor, the Migratory Endoparasitic Phytonematode.</title>
        <authorList>
            <person name="Zhang H."/>
            <person name="Lin R."/>
            <person name="Xie B."/>
        </authorList>
    </citation>
    <scope>NUCLEOTIDE SEQUENCE</scope>
    <source>
        <strain evidence="3">BazhouSP</strain>
    </source>
</reference>